<evidence type="ECO:0000313" key="3">
    <source>
        <dbReference type="Proteomes" id="UP001163846"/>
    </source>
</evidence>
<dbReference type="AlphaFoldDB" id="A0AA38P9E7"/>
<proteinExistence type="predicted"/>
<evidence type="ECO:0000256" key="1">
    <source>
        <dbReference type="SAM" id="MobiDB-lite"/>
    </source>
</evidence>
<accession>A0AA38P9E7</accession>
<dbReference type="EMBL" id="MU806165">
    <property type="protein sequence ID" value="KAJ3838759.1"/>
    <property type="molecule type" value="Genomic_DNA"/>
</dbReference>
<comment type="caution">
    <text evidence="2">The sequence shown here is derived from an EMBL/GenBank/DDBJ whole genome shotgun (WGS) entry which is preliminary data.</text>
</comment>
<evidence type="ECO:0008006" key="4">
    <source>
        <dbReference type="Google" id="ProtNLM"/>
    </source>
</evidence>
<gene>
    <name evidence="2" type="ORF">F5878DRAFT_618608</name>
</gene>
<dbReference type="Proteomes" id="UP001163846">
    <property type="component" value="Unassembled WGS sequence"/>
</dbReference>
<reference evidence="2" key="1">
    <citation type="submission" date="2022-08" db="EMBL/GenBank/DDBJ databases">
        <authorList>
            <consortium name="DOE Joint Genome Institute"/>
            <person name="Min B."/>
            <person name="Riley R."/>
            <person name="Sierra-Patev S."/>
            <person name="Naranjo-Ortiz M."/>
            <person name="Looney B."/>
            <person name="Konkel Z."/>
            <person name="Slot J.C."/>
            <person name="Sakamoto Y."/>
            <person name="Steenwyk J.L."/>
            <person name="Rokas A."/>
            <person name="Carro J."/>
            <person name="Camarero S."/>
            <person name="Ferreira P."/>
            <person name="Molpeceres G."/>
            <person name="Ruiz-Duenas F.J."/>
            <person name="Serrano A."/>
            <person name="Henrissat B."/>
            <person name="Drula E."/>
            <person name="Hughes K.W."/>
            <person name="Mata J.L."/>
            <person name="Ishikawa N.K."/>
            <person name="Vargas-Isla R."/>
            <person name="Ushijima S."/>
            <person name="Smith C.A."/>
            <person name="Ahrendt S."/>
            <person name="Andreopoulos W."/>
            <person name="He G."/>
            <person name="Labutti K."/>
            <person name="Lipzen A."/>
            <person name="Ng V."/>
            <person name="Sandor L."/>
            <person name="Barry K."/>
            <person name="Martinez A.T."/>
            <person name="Xiao Y."/>
            <person name="Gibbons J.G."/>
            <person name="Terashima K."/>
            <person name="Hibbett D.S."/>
            <person name="Grigoriev I.V."/>
        </authorList>
    </citation>
    <scope>NUCLEOTIDE SEQUENCE</scope>
    <source>
        <strain evidence="2">TFB9207</strain>
    </source>
</reference>
<dbReference type="SUPFAM" id="SSF52047">
    <property type="entry name" value="RNI-like"/>
    <property type="match status" value="1"/>
</dbReference>
<name>A0AA38P9E7_9AGAR</name>
<evidence type="ECO:0000313" key="2">
    <source>
        <dbReference type="EMBL" id="KAJ3838759.1"/>
    </source>
</evidence>
<sequence>MDTPASRILAGLVLPSPSPFNFQNHTISSSSTLMTHTTPQNASNFQFDQIDQEILRYEEAVRELKFRRNLLAPISKLPAEILCAIFMFCNVPETPSNYASYNPHWRWVTVTHISRLWRNTALNCPALWSKPEFTRTEWAHEMIKRSKMAPLTIEVNSNIWLTPRVLDAVSEGLKHLPRIHEIRLSASRDNMVKLLGDVNRAAPFLRTLTLDVGRNDYHYHPLTEPCMLPDDFLAGDASRLSHVELTRCHLSWDSTLFQNVNISFLKVHSPGAPAPTLDQFIGALIGMPQLEVLDLENTLPASSVTGSIEKPGVSLPRLRRLRTVGTIDECAIFLQHVVVPPNTIVHLVAKCKDVPEVGSPTLQLVHDVCQHLPVVREIASTSKHSSAPLIKSLLVQSSGPGDGVLIEAWSTVPKTKLVHPALYPRDITFSPASVGWLKVELSWRHVHFRQCHDEVIQALCRPLPLAQLRNLHIKRGCFDDSFDVSSATISSTFGTLPKINSVTIEGDNAYSFVGALTTQVANSEGSAGPSGSSSSSRSGPSSGRPTLAFPALRNLKLLDVDFDRASNDINDNGLMEPLMDCLMQRYEYKAEIHKLILERCSHFLSDDVGVLEEIVADVEWDEIETGYSDEEEEEEDMDYYDEDDMDPYGDEGYYGYGAAYFDSEDEMMFLGF</sequence>
<feature type="region of interest" description="Disordered" evidence="1">
    <location>
        <begin position="523"/>
        <end position="544"/>
    </location>
</feature>
<dbReference type="Gene3D" id="1.20.1280.50">
    <property type="match status" value="1"/>
</dbReference>
<keyword evidence="3" id="KW-1185">Reference proteome</keyword>
<organism evidence="2 3">
    <name type="scientific">Lentinula raphanica</name>
    <dbReference type="NCBI Taxonomy" id="153919"/>
    <lineage>
        <taxon>Eukaryota</taxon>
        <taxon>Fungi</taxon>
        <taxon>Dikarya</taxon>
        <taxon>Basidiomycota</taxon>
        <taxon>Agaricomycotina</taxon>
        <taxon>Agaricomycetes</taxon>
        <taxon>Agaricomycetidae</taxon>
        <taxon>Agaricales</taxon>
        <taxon>Marasmiineae</taxon>
        <taxon>Omphalotaceae</taxon>
        <taxon>Lentinula</taxon>
    </lineage>
</organism>
<protein>
    <recommendedName>
        <fullName evidence="4">F-box domain-containing protein</fullName>
    </recommendedName>
</protein>